<organism evidence="3 4">
    <name type="scientific">Enterococcus mundtii</name>
    <dbReference type="NCBI Taxonomy" id="53346"/>
    <lineage>
        <taxon>Bacteria</taxon>
        <taxon>Bacillati</taxon>
        <taxon>Bacillota</taxon>
        <taxon>Bacilli</taxon>
        <taxon>Lactobacillales</taxon>
        <taxon>Enterococcaceae</taxon>
        <taxon>Enterococcus</taxon>
    </lineage>
</organism>
<evidence type="ECO:0000256" key="1">
    <source>
        <dbReference type="SAM" id="Coils"/>
    </source>
</evidence>
<dbReference type="GeneID" id="61001208"/>
<keyword evidence="2" id="KW-0812">Transmembrane</keyword>
<reference evidence="3 4" key="1">
    <citation type="submission" date="2019-07" db="EMBL/GenBank/DDBJ databases">
        <title>Whole genome shotgun sequence of Enterococcus mundtii NBRC 100490.</title>
        <authorList>
            <person name="Hosoyama A."/>
            <person name="Uohara A."/>
            <person name="Ohji S."/>
            <person name="Ichikawa N."/>
        </authorList>
    </citation>
    <scope>NUCLEOTIDE SEQUENCE [LARGE SCALE GENOMIC DNA]</scope>
    <source>
        <strain evidence="3 4">NBRC 100490</strain>
    </source>
</reference>
<keyword evidence="2" id="KW-0472">Membrane</keyword>
<feature type="coiled-coil region" evidence="1">
    <location>
        <begin position="182"/>
        <end position="266"/>
    </location>
</feature>
<evidence type="ECO:0000313" key="4">
    <source>
        <dbReference type="Proteomes" id="UP000321175"/>
    </source>
</evidence>
<evidence type="ECO:0000313" key="3">
    <source>
        <dbReference type="EMBL" id="GEL81458.1"/>
    </source>
</evidence>
<keyword evidence="4" id="KW-1185">Reference proteome</keyword>
<name>A0ABQ0VHR3_ENTMU</name>
<proteinExistence type="predicted"/>
<dbReference type="RefSeq" id="WP_071867373.1">
    <property type="nucleotide sequence ID" value="NZ_BJWA01000025.1"/>
</dbReference>
<protein>
    <submittedName>
        <fullName evidence="3">Uncharacterized protein</fullName>
    </submittedName>
</protein>
<evidence type="ECO:0000256" key="2">
    <source>
        <dbReference type="SAM" id="Phobius"/>
    </source>
</evidence>
<keyword evidence="1" id="KW-0175">Coiled coil</keyword>
<dbReference type="EMBL" id="BJWA01000025">
    <property type="protein sequence ID" value="GEL81458.1"/>
    <property type="molecule type" value="Genomic_DNA"/>
</dbReference>
<dbReference type="Proteomes" id="UP000321175">
    <property type="component" value="Unassembled WGS sequence"/>
</dbReference>
<keyword evidence="2" id="KW-1133">Transmembrane helix</keyword>
<comment type="caution">
    <text evidence="3">The sequence shown here is derived from an EMBL/GenBank/DDBJ whole genome shotgun (WGS) entry which is preliminary data.</text>
</comment>
<feature type="transmembrane region" description="Helical" evidence="2">
    <location>
        <begin position="20"/>
        <end position="37"/>
    </location>
</feature>
<accession>A0ABQ0VHR3</accession>
<sequence length="268" mass="31355">MKKRKETRPRFKKRRKYIKWLGILGILSFLILGSPIYTHKSINIPDEVSTNPFLSGKEMKLVEKEKGKNQELVCEFAIENEDQNLLKELTNLTYQVEVKTAKGDYQEIQTKLIPVSKDYLVVQMTHMPEEYAAIRITIKANKIDSQVDMQVPKDLVYYVHQDKVTKELTDHDYAQHAVDYKVKDYQQEVKKAQENIDALQASIELNENLIAELSEQLTYQVDEDQEATEQKISNYQEENETSKTQIKEEQETIKKLQEKITHVTKETL</sequence>
<gene>
    <name evidence="3" type="ORF">EMU01_26020</name>
</gene>